<evidence type="ECO:0000313" key="3">
    <source>
        <dbReference type="Proteomes" id="UP000663852"/>
    </source>
</evidence>
<accession>A0A815XVR7</accession>
<evidence type="ECO:0000256" key="1">
    <source>
        <dbReference type="SAM" id="MobiDB-lite"/>
    </source>
</evidence>
<sequence length="89" mass="10559">INENNSIDHYSHVVCGTCAASLNKLDAAFRTFQQTQNNLRLKFRKTTHIIHYQLEKQIQKSMKENQQEQLVETKQQIQEEKNPIPKRHQ</sequence>
<feature type="region of interest" description="Disordered" evidence="1">
    <location>
        <begin position="62"/>
        <end position="89"/>
    </location>
</feature>
<proteinExistence type="predicted"/>
<dbReference type="Proteomes" id="UP000663852">
    <property type="component" value="Unassembled WGS sequence"/>
</dbReference>
<feature type="non-terminal residue" evidence="2">
    <location>
        <position position="1"/>
    </location>
</feature>
<gene>
    <name evidence="2" type="ORF">EDS130_LOCUS46660</name>
</gene>
<feature type="compositionally biased region" description="Polar residues" evidence="1">
    <location>
        <begin position="67"/>
        <end position="76"/>
    </location>
</feature>
<protein>
    <submittedName>
        <fullName evidence="2">Uncharacterized protein</fullName>
    </submittedName>
</protein>
<dbReference type="AlphaFoldDB" id="A0A815XVR7"/>
<organism evidence="2 3">
    <name type="scientific">Adineta ricciae</name>
    <name type="common">Rotifer</name>
    <dbReference type="NCBI Taxonomy" id="249248"/>
    <lineage>
        <taxon>Eukaryota</taxon>
        <taxon>Metazoa</taxon>
        <taxon>Spiralia</taxon>
        <taxon>Gnathifera</taxon>
        <taxon>Rotifera</taxon>
        <taxon>Eurotatoria</taxon>
        <taxon>Bdelloidea</taxon>
        <taxon>Adinetida</taxon>
        <taxon>Adinetidae</taxon>
        <taxon>Adineta</taxon>
    </lineage>
</organism>
<evidence type="ECO:0000313" key="2">
    <source>
        <dbReference type="EMBL" id="CAF1562627.1"/>
    </source>
</evidence>
<comment type="caution">
    <text evidence="2">The sequence shown here is derived from an EMBL/GenBank/DDBJ whole genome shotgun (WGS) entry which is preliminary data.</text>
</comment>
<reference evidence="2" key="1">
    <citation type="submission" date="2021-02" db="EMBL/GenBank/DDBJ databases">
        <authorList>
            <person name="Nowell W R."/>
        </authorList>
    </citation>
    <scope>NUCLEOTIDE SEQUENCE</scope>
</reference>
<name>A0A815XVR7_ADIRI</name>
<dbReference type="EMBL" id="CAJNOJ010003017">
    <property type="protein sequence ID" value="CAF1562627.1"/>
    <property type="molecule type" value="Genomic_DNA"/>
</dbReference>